<feature type="domain" description="Flavin reductase like" evidence="3">
    <location>
        <begin position="72"/>
        <end position="214"/>
    </location>
</feature>
<dbReference type="Pfam" id="PF01613">
    <property type="entry name" value="Flavin_Reduct"/>
    <property type="match status" value="1"/>
</dbReference>
<name>A0A1I6QS50_9ACTN</name>
<dbReference type="Gene3D" id="2.30.110.10">
    <property type="entry name" value="Electron Transport, Fmn-binding Protein, Chain A"/>
    <property type="match status" value="1"/>
</dbReference>
<dbReference type="SUPFAM" id="SSF50475">
    <property type="entry name" value="FMN-binding split barrel"/>
    <property type="match status" value="1"/>
</dbReference>
<evidence type="ECO:0000256" key="1">
    <source>
        <dbReference type="ARBA" id="ARBA00023002"/>
    </source>
</evidence>
<sequence length="222" mass="22883">MTAPAPAAAPAAARAMPTGATTGTPTRTATGTTGTTITTATATATTARTRTRSTAMTALAATPGIDVMKQVNRQFVTGVTVVTAMDGETPRGLAVNAFSSISLDPATVMVCVQRTSSTHDCLFRAGHLAINILSTGQLDVVGVFAGKSADKFRQVDWESGPFGSPLLTGSSARVEAEIRERLQASTHTIFICRVVHADVAEWPPMVYGAGKFFDGGALAPLG</sequence>
<evidence type="ECO:0000313" key="5">
    <source>
        <dbReference type="Proteomes" id="UP000198873"/>
    </source>
</evidence>
<dbReference type="AlphaFoldDB" id="A0A1I6QS50"/>
<dbReference type="EMBL" id="FPAB01000002">
    <property type="protein sequence ID" value="SFS55224.1"/>
    <property type="molecule type" value="Genomic_DNA"/>
</dbReference>
<dbReference type="STRING" id="1176198.SAMN05444716_102242"/>
<dbReference type="Proteomes" id="UP000198873">
    <property type="component" value="Unassembled WGS sequence"/>
</dbReference>
<feature type="region of interest" description="Disordered" evidence="2">
    <location>
        <begin position="1"/>
        <end position="36"/>
    </location>
</feature>
<dbReference type="InterPro" id="IPR012349">
    <property type="entry name" value="Split_barrel_FMN-bd"/>
</dbReference>
<organism evidence="4 5">
    <name type="scientific">Streptomyces harbinensis</name>
    <dbReference type="NCBI Taxonomy" id="1176198"/>
    <lineage>
        <taxon>Bacteria</taxon>
        <taxon>Bacillati</taxon>
        <taxon>Actinomycetota</taxon>
        <taxon>Actinomycetes</taxon>
        <taxon>Kitasatosporales</taxon>
        <taxon>Streptomycetaceae</taxon>
        <taxon>Streptomyces</taxon>
    </lineage>
</organism>
<dbReference type="InterPro" id="IPR050268">
    <property type="entry name" value="NADH-dep_flavin_reductase"/>
</dbReference>
<dbReference type="GO" id="GO:0010181">
    <property type="term" value="F:FMN binding"/>
    <property type="evidence" value="ECO:0007669"/>
    <property type="project" value="InterPro"/>
</dbReference>
<dbReference type="InterPro" id="IPR002563">
    <property type="entry name" value="Flavin_Rdtase-like_dom"/>
</dbReference>
<evidence type="ECO:0000313" key="4">
    <source>
        <dbReference type="EMBL" id="SFS55224.1"/>
    </source>
</evidence>
<dbReference type="PANTHER" id="PTHR30466">
    <property type="entry name" value="FLAVIN REDUCTASE"/>
    <property type="match status" value="1"/>
</dbReference>
<proteinExistence type="predicted"/>
<accession>A0A1I6QS50</accession>
<reference evidence="5" key="1">
    <citation type="submission" date="2016-10" db="EMBL/GenBank/DDBJ databases">
        <authorList>
            <person name="Varghese N."/>
            <person name="Submissions S."/>
        </authorList>
    </citation>
    <scope>NUCLEOTIDE SEQUENCE [LARGE SCALE GENOMIC DNA]</scope>
    <source>
        <strain evidence="5">CGMCC 4.7047</strain>
    </source>
</reference>
<dbReference type="SMART" id="SM00903">
    <property type="entry name" value="Flavin_Reduct"/>
    <property type="match status" value="1"/>
</dbReference>
<dbReference type="RefSeq" id="WP_254791444.1">
    <property type="nucleotide sequence ID" value="NZ_FPAB01000002.1"/>
</dbReference>
<keyword evidence="1" id="KW-0560">Oxidoreductase</keyword>
<gene>
    <name evidence="4" type="ORF">SAMN05444716_102242</name>
</gene>
<evidence type="ECO:0000259" key="3">
    <source>
        <dbReference type="SMART" id="SM00903"/>
    </source>
</evidence>
<protein>
    <submittedName>
        <fullName evidence="4">NADH-FMN oxidoreductase RutF, flavin reductase (DIM6/NTAB) family</fullName>
    </submittedName>
</protein>
<dbReference type="PANTHER" id="PTHR30466:SF1">
    <property type="entry name" value="FMN REDUCTASE (NADH) RUTF"/>
    <property type="match status" value="1"/>
</dbReference>
<evidence type="ECO:0000256" key="2">
    <source>
        <dbReference type="SAM" id="MobiDB-lite"/>
    </source>
</evidence>
<dbReference type="GO" id="GO:0042602">
    <property type="term" value="F:riboflavin reductase (NADPH) activity"/>
    <property type="evidence" value="ECO:0007669"/>
    <property type="project" value="TreeGrafter"/>
</dbReference>
<keyword evidence="5" id="KW-1185">Reference proteome</keyword>